<sequence>MKTIPSALVGTPLASATSGSKLAKLSGRQIKASANTTTREVAINQNTWGSSTAIIWPVSRPNLLAARPS</sequence>
<accession>A0A6J6JPA6</accession>
<reference evidence="1" key="1">
    <citation type="submission" date="2020-05" db="EMBL/GenBank/DDBJ databases">
        <authorList>
            <person name="Chiriac C."/>
            <person name="Salcher M."/>
            <person name="Ghai R."/>
            <person name="Kavagutti S V."/>
        </authorList>
    </citation>
    <scope>NUCLEOTIDE SEQUENCE</scope>
</reference>
<gene>
    <name evidence="1" type="ORF">UFOPK2032_01122</name>
</gene>
<evidence type="ECO:0000313" key="1">
    <source>
        <dbReference type="EMBL" id="CAB4638872.1"/>
    </source>
</evidence>
<protein>
    <submittedName>
        <fullName evidence="1">Unannotated protein</fullName>
    </submittedName>
</protein>
<proteinExistence type="predicted"/>
<dbReference type="AlphaFoldDB" id="A0A6J6JPA6"/>
<dbReference type="EMBL" id="CAEZVM010000066">
    <property type="protein sequence ID" value="CAB4638872.1"/>
    <property type="molecule type" value="Genomic_DNA"/>
</dbReference>
<name>A0A6J6JPA6_9ZZZZ</name>
<organism evidence="1">
    <name type="scientific">freshwater metagenome</name>
    <dbReference type="NCBI Taxonomy" id="449393"/>
    <lineage>
        <taxon>unclassified sequences</taxon>
        <taxon>metagenomes</taxon>
        <taxon>ecological metagenomes</taxon>
    </lineage>
</organism>